<gene>
    <name evidence="1" type="ORF">LCGC14_2331650</name>
</gene>
<comment type="caution">
    <text evidence="1">The sequence shown here is derived from an EMBL/GenBank/DDBJ whole genome shotgun (WGS) entry which is preliminary data.</text>
</comment>
<reference evidence="1" key="1">
    <citation type="journal article" date="2015" name="Nature">
        <title>Complex archaea that bridge the gap between prokaryotes and eukaryotes.</title>
        <authorList>
            <person name="Spang A."/>
            <person name="Saw J.H."/>
            <person name="Jorgensen S.L."/>
            <person name="Zaremba-Niedzwiedzka K."/>
            <person name="Martijn J."/>
            <person name="Lind A.E."/>
            <person name="van Eijk R."/>
            <person name="Schleper C."/>
            <person name="Guy L."/>
            <person name="Ettema T.J."/>
        </authorList>
    </citation>
    <scope>NUCLEOTIDE SEQUENCE</scope>
</reference>
<proteinExistence type="predicted"/>
<evidence type="ECO:0000313" key="1">
    <source>
        <dbReference type="EMBL" id="KKL47828.1"/>
    </source>
</evidence>
<sequence length="62" mass="7039">RGEGDNGWIEEKADIKYDGEKLDIKIHPILLGEILKHLHSMIVGNRLLFKGKNFDHGICLSI</sequence>
<name>A0A0F9CEP3_9ZZZZ</name>
<dbReference type="EMBL" id="LAZR01033530">
    <property type="protein sequence ID" value="KKL47828.1"/>
    <property type="molecule type" value="Genomic_DNA"/>
</dbReference>
<protein>
    <submittedName>
        <fullName evidence="1">Uncharacterized protein</fullName>
    </submittedName>
</protein>
<dbReference type="AlphaFoldDB" id="A0A0F9CEP3"/>
<accession>A0A0F9CEP3</accession>
<organism evidence="1">
    <name type="scientific">marine sediment metagenome</name>
    <dbReference type="NCBI Taxonomy" id="412755"/>
    <lineage>
        <taxon>unclassified sequences</taxon>
        <taxon>metagenomes</taxon>
        <taxon>ecological metagenomes</taxon>
    </lineage>
</organism>
<feature type="non-terminal residue" evidence="1">
    <location>
        <position position="1"/>
    </location>
</feature>